<feature type="transmembrane region" description="Helical" evidence="1">
    <location>
        <begin position="179"/>
        <end position="200"/>
    </location>
</feature>
<feature type="transmembrane region" description="Helical" evidence="1">
    <location>
        <begin position="6"/>
        <end position="23"/>
    </location>
</feature>
<feature type="transmembrane region" description="Helical" evidence="1">
    <location>
        <begin position="402"/>
        <end position="421"/>
    </location>
</feature>
<proteinExistence type="predicted"/>
<feature type="transmembrane region" description="Helical" evidence="1">
    <location>
        <begin position="481"/>
        <end position="505"/>
    </location>
</feature>
<feature type="transmembrane region" description="Helical" evidence="1">
    <location>
        <begin position="427"/>
        <end position="446"/>
    </location>
</feature>
<accession>A0AAU8LXX9</accession>
<feature type="transmembrane region" description="Helical" evidence="1">
    <location>
        <begin position="263"/>
        <end position="296"/>
    </location>
</feature>
<protein>
    <recommendedName>
        <fullName evidence="3">Dolichyl-phosphate-mannose-protein mannosyltransferase</fullName>
    </recommendedName>
</protein>
<organism evidence="2">
    <name type="scientific">Candidatus Electrothrix aestuarii</name>
    <dbReference type="NCBI Taxonomy" id="3062594"/>
    <lineage>
        <taxon>Bacteria</taxon>
        <taxon>Pseudomonadati</taxon>
        <taxon>Thermodesulfobacteriota</taxon>
        <taxon>Desulfobulbia</taxon>
        <taxon>Desulfobulbales</taxon>
        <taxon>Desulfobulbaceae</taxon>
        <taxon>Candidatus Electrothrix</taxon>
    </lineage>
</organism>
<feature type="transmembrane region" description="Helical" evidence="1">
    <location>
        <begin position="30"/>
        <end position="56"/>
    </location>
</feature>
<feature type="transmembrane region" description="Helical" evidence="1">
    <location>
        <begin position="234"/>
        <end position="251"/>
    </location>
</feature>
<dbReference type="EMBL" id="CP159373">
    <property type="protein sequence ID" value="XCN74138.1"/>
    <property type="molecule type" value="Genomic_DNA"/>
</dbReference>
<sequence>MLVIVFSFFMFFAVFFSSMAFVVKLRPTPVLGAAAPALACFIALETVLFNILSLFSLVNRETVLGSHLFLLVLWGSWLRRNDKYFLFRLVKRLSNVSKLLRSQTSIIVLAPIFILLCYQAFMCPPNTWDSMTYHMGRVAHWIHFQSVEYFPTNINRQNEMGPGAEYLILFLQLLVSGDYLANFVQLFSYVVLASSVFYLLKVCRVSGKLITPIVLVTLTTPMLLFQAVTTQNDLVCSVMVLAIIIASIRLLRGEARNIGLKDYFLLGLCLASGFLVKPTSLIVAFPFVFFGIFLQIFQLTASPQRKKTFIGALILVAVIAVVAGPDLWRKVQYSNPRPEVYPLFSGWNAERLSNPLTITGQHLSWPVVTQKVLRQIGYTRDLGYVANVFHPHQDFIGNPVQLLTMAFVFLLTLLSFPFVFFRMKERIALFCVSISPLISWLLFGLIVRNQPWISRLQLPLFILLPCSSVLLSSLLKNNKKTFYLFRTVFSVVAVFSLMFSFTAVARNKSRSLPLSNFFQGIESREDRYYSSPALKKEHDLIIKMSDRLQCRQVGLLSFGDTCDYPLTWRLMRQGTEVRHINSQYEDKWSCIMYQAEDRPIPLKGERWLQVRKSRIWYRNLEYEFNHDDDVNKRSEERLDLSRVIAQHSVKVSQIDGGISIQVVGEDPYLLLPSFVHTYHQSAVLQLIVTSPLKSAVQLFYLIDNEKRYSQQHSIIRGVQQGRNKLYFFLPVERLKGQIRLDFGLSNEEYILHSAELKPIR</sequence>
<reference evidence="2" key="1">
    <citation type="journal article" date="2024" name="Syst. Appl. Microbiol.">
        <title>First single-strain enrichments of Electrothrix cable bacteria, description of E. aestuarii sp. nov. and E. rattekaaiensis sp. nov., and proposal of a cable bacteria taxonomy following the rules of the SeqCode.</title>
        <authorList>
            <person name="Plum-Jensen L.E."/>
            <person name="Schramm A."/>
            <person name="Marshall I.P.G."/>
        </authorList>
    </citation>
    <scope>NUCLEOTIDE SEQUENCE</scope>
    <source>
        <strain evidence="2">Rat1</strain>
    </source>
</reference>
<feature type="transmembrane region" description="Helical" evidence="1">
    <location>
        <begin position="209"/>
        <end position="228"/>
    </location>
</feature>
<keyword evidence="1" id="KW-0472">Membrane</keyword>
<evidence type="ECO:0000313" key="2">
    <source>
        <dbReference type="EMBL" id="XCN74138.1"/>
    </source>
</evidence>
<dbReference type="KEGG" id="eaj:Q3M24_05110"/>
<feature type="transmembrane region" description="Helical" evidence="1">
    <location>
        <begin position="458"/>
        <end position="475"/>
    </location>
</feature>
<reference evidence="2" key="2">
    <citation type="submission" date="2024-06" db="EMBL/GenBank/DDBJ databases">
        <authorList>
            <person name="Plum-Jensen L.E."/>
            <person name="Schramm A."/>
            <person name="Marshall I.P.G."/>
        </authorList>
    </citation>
    <scope>NUCLEOTIDE SEQUENCE</scope>
    <source>
        <strain evidence="2">Rat1</strain>
    </source>
</reference>
<feature type="transmembrane region" description="Helical" evidence="1">
    <location>
        <begin position="99"/>
        <end position="121"/>
    </location>
</feature>
<keyword evidence="1" id="KW-0812">Transmembrane</keyword>
<keyword evidence="1" id="KW-1133">Transmembrane helix</keyword>
<gene>
    <name evidence="2" type="ORF">Q3M24_05110</name>
</gene>
<evidence type="ECO:0008006" key="3">
    <source>
        <dbReference type="Google" id="ProtNLM"/>
    </source>
</evidence>
<feature type="transmembrane region" description="Helical" evidence="1">
    <location>
        <begin position="62"/>
        <end position="78"/>
    </location>
</feature>
<evidence type="ECO:0000256" key="1">
    <source>
        <dbReference type="SAM" id="Phobius"/>
    </source>
</evidence>
<feature type="transmembrane region" description="Helical" evidence="1">
    <location>
        <begin position="308"/>
        <end position="328"/>
    </location>
</feature>
<dbReference type="AlphaFoldDB" id="A0AAU8LXX9"/>
<name>A0AAU8LXX9_9BACT</name>